<feature type="compositionally biased region" description="Low complexity" evidence="12">
    <location>
        <begin position="192"/>
        <end position="215"/>
    </location>
</feature>
<sequence>MPRGCGAGGAGREPPPAPPAPDGRARRAHGPFRFRFSVRDRPSPAQPSPARASPAHLSPARLGAAQHSSARLGSAMPRFSVAEARRCGDQFVQFLRDTGREQESRRDALRSIYNQEFRGSRLCPWQPSCALAHAETSLPRLCRTDTKMPNFSCVLYALRMSHRAQVHGESVHFKKEKRRVVVADQYRRPRTSAEALASASASGQQPSSDPQMPQSRAKKWAEFIRGKHGVEIVSEHDQGNGYIRFPVVLGEPRTVTILVQNRGVEAVTLRRCQPLQQSRELSFTDEQGAMQGRFLLLHPGGTYPVQVQCLTTCNGYFHAVVVFEFTKEPDEPFSIRRYIAAVAESQLAKDLGPSAPFQPYQASLQRPVTVVTEDGIPPDRYVAGSPAAIPHRGPQLALQPGQGSAPWDPAVWHPRTVLHPRAMAGDGGVGDTLLAGAMGGCSQGWGGKPSPAVPVAPLSPLPSSLKNELEREIPLGTYQYPKSLKDTILLGPNARASSSWAAMRSLLESPLQAGNYQQKFQLLLHLEEIQMEVDIRRYDMQDVPMVQDRALLVLDVPGVAENRPSVLKGDHLFAHLSSERDRSPLVQYKGYVHGVELEKVRLGFSSKLLKKFVNNLRFDVTFTFSRLPLQVQHRAAALAMQRGLSSLLFPSASCHKSLFTGTFQPRWFDRKLQANEEQCRAVTHIVTGMSRPAPYLIFGPPGTGKTVTLVEAIKQVWTCFKDAQILACAPSNSAADLLCQRLIKDIAPRYVYRLIASSRNYQEVPADIRPCCNWDDKQSCYVYPSKEHLGRYRILITTLVTAGRLASANFPPGFFSHVFIDECGQAVEPESMVAIAGLLTAMDQKTNPNGGQLVLAGDPQQLGPVLRSPLAVEHGLGTSLLERLMLHNPLYKKSSGGYDPQFVTKLLWNYRSHEAILRIPNELFYDSELKACKSDELDVRSLYCAWEELPKKGFPIIFHGVCGEDRREAKSPSFFNTAEIEVLVHYLKKLLQSRGKGGCPSVSPKEVGIISPYRKQVEKIRKAITSLDPVLRTLPDIRLLKVGSVEEFQGQERRVILISTVRSCSEYLQLDQTFKLGFLKNPKRLNVAITRAKALLIVVGNPAVLSKDHHWQRFLRYCREEGGYTGYPYEDESPAEDGLAADLHALRLSN</sequence>
<evidence type="ECO:0000313" key="19">
    <source>
        <dbReference type="EMBL" id="KAK4809322.1"/>
    </source>
</evidence>
<dbReference type="InterPro" id="IPR049080">
    <property type="entry name" value="MOV-10-like_beta-barrel"/>
</dbReference>
<comment type="subcellular location">
    <subcellularLocation>
        <location evidence="1">Cytoplasm</location>
        <location evidence="1">P-body</location>
    </subcellularLocation>
</comment>
<dbReference type="EC" id="3.6.4.13" evidence="3"/>
<feature type="domain" description="Helicase MOV-10 Ig-like" evidence="16">
    <location>
        <begin position="220"/>
        <end position="342"/>
    </location>
</feature>
<dbReference type="GO" id="GO:0003723">
    <property type="term" value="F:RNA binding"/>
    <property type="evidence" value="ECO:0007669"/>
    <property type="project" value="UniProtKB-KW"/>
</dbReference>
<evidence type="ECO:0000259" key="17">
    <source>
        <dbReference type="Pfam" id="PF21634"/>
    </source>
</evidence>
<keyword evidence="7" id="KW-0347">Helicase</keyword>
<feature type="domain" description="DNA2/NAM7 helicase helicase" evidence="13">
    <location>
        <begin position="674"/>
        <end position="744"/>
    </location>
</feature>
<protein>
    <recommendedName>
        <fullName evidence="3">RNA helicase</fullName>
        <ecNumber evidence="3">3.6.4.13</ecNumber>
    </recommendedName>
</protein>
<dbReference type="GO" id="GO:0032574">
    <property type="term" value="F:5'-3' RNA helicase activity"/>
    <property type="evidence" value="ECO:0007669"/>
    <property type="project" value="InterPro"/>
</dbReference>
<dbReference type="SUPFAM" id="SSF52540">
    <property type="entry name" value="P-loop containing nucleoside triphosphate hydrolases"/>
    <property type="match status" value="1"/>
</dbReference>
<comment type="caution">
    <text evidence="19">The sequence shown here is derived from an EMBL/GenBank/DDBJ whole genome shotgun (WGS) entry which is preliminary data.</text>
</comment>
<keyword evidence="20" id="KW-1185">Reference proteome</keyword>
<feature type="region of interest" description="Disordered" evidence="12">
    <location>
        <begin position="1"/>
        <end position="68"/>
    </location>
</feature>
<evidence type="ECO:0000256" key="10">
    <source>
        <dbReference type="ARBA" id="ARBA00023158"/>
    </source>
</evidence>
<evidence type="ECO:0000259" key="13">
    <source>
        <dbReference type="Pfam" id="PF13086"/>
    </source>
</evidence>
<dbReference type="Pfam" id="PF21633">
    <property type="entry name" value="MOV-10_Ig-like"/>
    <property type="match status" value="1"/>
</dbReference>
<feature type="domain" description="Helicase MOV-10-like beta-barrel" evidence="17">
    <location>
        <begin position="538"/>
        <end position="622"/>
    </location>
</feature>
<evidence type="ECO:0000256" key="11">
    <source>
        <dbReference type="ARBA" id="ARBA00047984"/>
    </source>
</evidence>
<dbReference type="CDD" id="cd18808">
    <property type="entry name" value="SF1_C_Upf1"/>
    <property type="match status" value="1"/>
</dbReference>
<feature type="domain" description="DNA2/NAM7 helicase helicase" evidence="13">
    <location>
        <begin position="786"/>
        <end position="868"/>
    </location>
</feature>
<evidence type="ECO:0000256" key="7">
    <source>
        <dbReference type="ARBA" id="ARBA00022806"/>
    </source>
</evidence>
<dbReference type="GO" id="GO:0005524">
    <property type="term" value="F:ATP binding"/>
    <property type="evidence" value="ECO:0007669"/>
    <property type="project" value="UniProtKB-KW"/>
</dbReference>
<feature type="region of interest" description="Disordered" evidence="12">
    <location>
        <begin position="192"/>
        <end position="216"/>
    </location>
</feature>
<dbReference type="CDD" id="cd18038">
    <property type="entry name" value="DEXXQc_Helz-like"/>
    <property type="match status" value="1"/>
</dbReference>
<dbReference type="Pfam" id="PF13087">
    <property type="entry name" value="AAA_12"/>
    <property type="match status" value="1"/>
</dbReference>
<evidence type="ECO:0000256" key="8">
    <source>
        <dbReference type="ARBA" id="ARBA00022840"/>
    </source>
</evidence>
<dbReference type="PANTHER" id="PTHR45418">
    <property type="entry name" value="CANCER/TESTIS ANTIGEN 55"/>
    <property type="match status" value="1"/>
</dbReference>
<dbReference type="InterPro" id="IPR049075">
    <property type="entry name" value="MOV-10_N"/>
</dbReference>
<evidence type="ECO:0000259" key="16">
    <source>
        <dbReference type="Pfam" id="PF21633"/>
    </source>
</evidence>
<evidence type="ECO:0000313" key="20">
    <source>
        <dbReference type="Proteomes" id="UP001333110"/>
    </source>
</evidence>
<comment type="similarity">
    <text evidence="2">Belongs to the DNA2/NAM7 helicase family. SDE3 subfamily.</text>
</comment>
<dbReference type="InterPro" id="IPR041679">
    <property type="entry name" value="DNA2/NAM7-like_C"/>
</dbReference>
<dbReference type="GO" id="GO:0000932">
    <property type="term" value="C:P-body"/>
    <property type="evidence" value="ECO:0007669"/>
    <property type="project" value="UniProtKB-SubCell"/>
</dbReference>
<dbReference type="InterPro" id="IPR047187">
    <property type="entry name" value="SF1_C_Upf1"/>
</dbReference>
<dbReference type="AlphaFoldDB" id="A0AAN7MMU3"/>
<feature type="compositionally biased region" description="Gly residues" evidence="12">
    <location>
        <begin position="1"/>
        <end position="11"/>
    </location>
</feature>
<evidence type="ECO:0000259" key="14">
    <source>
        <dbReference type="Pfam" id="PF13087"/>
    </source>
</evidence>
<dbReference type="GO" id="GO:0031047">
    <property type="term" value="P:regulatory ncRNA-mediated gene silencing"/>
    <property type="evidence" value="ECO:0007669"/>
    <property type="project" value="UniProtKB-KW"/>
</dbReference>
<evidence type="ECO:0000256" key="9">
    <source>
        <dbReference type="ARBA" id="ARBA00022884"/>
    </source>
</evidence>
<dbReference type="Gene3D" id="3.40.50.300">
    <property type="entry name" value="P-loop containing nucleotide triphosphate hydrolases"/>
    <property type="match status" value="2"/>
</dbReference>
<feature type="domain" description="Helicase MOV-10 N-terminal" evidence="15">
    <location>
        <begin position="85"/>
        <end position="120"/>
    </location>
</feature>
<dbReference type="EMBL" id="JAUNZN010000022">
    <property type="protein sequence ID" value="KAK4809322.1"/>
    <property type="molecule type" value="Genomic_DNA"/>
</dbReference>
<dbReference type="Proteomes" id="UP001333110">
    <property type="component" value="Unassembled WGS sequence"/>
</dbReference>
<feature type="domain" description="Helicase MOV-10 helical" evidence="18">
    <location>
        <begin position="475"/>
        <end position="537"/>
    </location>
</feature>
<dbReference type="Pfam" id="PF21634">
    <property type="entry name" value="MOV-10_beta-barrel"/>
    <property type="match status" value="1"/>
</dbReference>
<dbReference type="InterPro" id="IPR049079">
    <property type="entry name" value="Mov-10_helical"/>
</dbReference>
<evidence type="ECO:0000256" key="1">
    <source>
        <dbReference type="ARBA" id="ARBA00004201"/>
    </source>
</evidence>
<dbReference type="InterPro" id="IPR027417">
    <property type="entry name" value="P-loop_NTPase"/>
</dbReference>
<keyword evidence="9" id="KW-0694">RNA-binding</keyword>
<feature type="domain" description="Helicase MOV-10 N-terminal" evidence="15">
    <location>
        <begin position="143"/>
        <end position="173"/>
    </location>
</feature>
<evidence type="ECO:0000259" key="18">
    <source>
        <dbReference type="Pfam" id="PF21635"/>
    </source>
</evidence>
<keyword evidence="4" id="KW-0963">Cytoplasm</keyword>
<evidence type="ECO:0000256" key="2">
    <source>
        <dbReference type="ARBA" id="ARBA00005601"/>
    </source>
</evidence>
<dbReference type="InterPro" id="IPR041677">
    <property type="entry name" value="DNA2/NAM7_AAA_11"/>
</dbReference>
<dbReference type="InterPro" id="IPR026122">
    <property type="entry name" value="MOV-10/SDE3_DEXXQ/H-box"/>
</dbReference>
<reference evidence="19 20" key="1">
    <citation type="journal article" date="2023" name="J. Hered.">
        <title>Chromosome-level genome of the wood stork (Mycteria americana) provides insight into avian chromosome evolution.</title>
        <authorList>
            <person name="Flamio R. Jr."/>
            <person name="Ramstad K.M."/>
        </authorList>
    </citation>
    <scope>NUCLEOTIDE SEQUENCE [LARGE SCALE GENOMIC DNA]</scope>
    <source>
        <strain evidence="19">JAX WOST 10</strain>
    </source>
</reference>
<keyword evidence="6" id="KW-0378">Hydrolase</keyword>
<dbReference type="InterPro" id="IPR049077">
    <property type="entry name" value="MOV-10_Ig-like"/>
</dbReference>
<dbReference type="Pfam" id="PF21635">
    <property type="entry name" value="Mov-10_helical"/>
    <property type="match status" value="1"/>
</dbReference>
<dbReference type="Pfam" id="PF21632">
    <property type="entry name" value="MOV-10_N"/>
    <property type="match status" value="2"/>
</dbReference>
<evidence type="ECO:0000256" key="4">
    <source>
        <dbReference type="ARBA" id="ARBA00022490"/>
    </source>
</evidence>
<evidence type="ECO:0000256" key="3">
    <source>
        <dbReference type="ARBA" id="ARBA00012552"/>
    </source>
</evidence>
<evidence type="ECO:0000259" key="15">
    <source>
        <dbReference type="Pfam" id="PF21632"/>
    </source>
</evidence>
<dbReference type="FunFam" id="3.40.50.300:FF:001941">
    <property type="entry name" value="Mov10 RISC complex RNA helicase"/>
    <property type="match status" value="1"/>
</dbReference>
<name>A0AAN7MMU3_MYCAM</name>
<proteinExistence type="inferred from homology"/>
<organism evidence="19 20">
    <name type="scientific">Mycteria americana</name>
    <name type="common">Wood stork</name>
    <dbReference type="NCBI Taxonomy" id="33587"/>
    <lineage>
        <taxon>Eukaryota</taxon>
        <taxon>Metazoa</taxon>
        <taxon>Chordata</taxon>
        <taxon>Craniata</taxon>
        <taxon>Vertebrata</taxon>
        <taxon>Euteleostomi</taxon>
        <taxon>Archelosauria</taxon>
        <taxon>Archosauria</taxon>
        <taxon>Dinosauria</taxon>
        <taxon>Saurischia</taxon>
        <taxon>Theropoda</taxon>
        <taxon>Coelurosauria</taxon>
        <taxon>Aves</taxon>
        <taxon>Neognathae</taxon>
        <taxon>Neoaves</taxon>
        <taxon>Aequornithes</taxon>
        <taxon>Ciconiiformes</taxon>
        <taxon>Ciconiidae</taxon>
        <taxon>Mycteria</taxon>
    </lineage>
</organism>
<gene>
    <name evidence="19" type="ORF">QYF61_023315</name>
</gene>
<evidence type="ECO:0000256" key="6">
    <source>
        <dbReference type="ARBA" id="ARBA00022801"/>
    </source>
</evidence>
<keyword evidence="10" id="KW-0943">RNA-mediated gene silencing</keyword>
<dbReference type="FunFam" id="3.40.50.300:FF:000608">
    <property type="entry name" value="Mov10 RISC complex RNA helicase"/>
    <property type="match status" value="1"/>
</dbReference>
<dbReference type="GO" id="GO:0016787">
    <property type="term" value="F:hydrolase activity"/>
    <property type="evidence" value="ECO:0007669"/>
    <property type="project" value="UniProtKB-KW"/>
</dbReference>
<comment type="catalytic activity">
    <reaction evidence="11">
        <text>ATP + H2O = ADP + phosphate + H(+)</text>
        <dbReference type="Rhea" id="RHEA:13065"/>
        <dbReference type="ChEBI" id="CHEBI:15377"/>
        <dbReference type="ChEBI" id="CHEBI:15378"/>
        <dbReference type="ChEBI" id="CHEBI:30616"/>
        <dbReference type="ChEBI" id="CHEBI:43474"/>
        <dbReference type="ChEBI" id="CHEBI:456216"/>
        <dbReference type="EC" id="3.6.4.13"/>
    </reaction>
</comment>
<dbReference type="PANTHER" id="PTHR45418:SF1">
    <property type="entry name" value="CANCER_TESTIS ANTIGEN 55"/>
    <property type="match status" value="1"/>
</dbReference>
<accession>A0AAN7MMU3</accession>
<keyword evidence="8" id="KW-0067">ATP-binding</keyword>
<evidence type="ECO:0000256" key="5">
    <source>
        <dbReference type="ARBA" id="ARBA00022741"/>
    </source>
</evidence>
<feature type="domain" description="DNA2/NAM7 helicase-like C-terminal" evidence="14">
    <location>
        <begin position="877"/>
        <end position="1102"/>
    </location>
</feature>
<keyword evidence="5" id="KW-0547">Nucleotide-binding</keyword>
<evidence type="ECO:0000256" key="12">
    <source>
        <dbReference type="SAM" id="MobiDB-lite"/>
    </source>
</evidence>
<dbReference type="Pfam" id="PF13086">
    <property type="entry name" value="AAA_11"/>
    <property type="match status" value="2"/>
</dbReference>